<dbReference type="Pfam" id="PF13411">
    <property type="entry name" value="MerR_1"/>
    <property type="match status" value="1"/>
</dbReference>
<dbReference type="InterPro" id="IPR010211">
    <property type="entry name" value="Redox-sen_tscrpt-act_SoxR"/>
</dbReference>
<dbReference type="PANTHER" id="PTHR30204:SF0">
    <property type="entry name" value="REDOX-SENSITIVE TRANSCRIPTIONAL ACTIVATOR SOXR"/>
    <property type="match status" value="1"/>
</dbReference>
<dbReference type="Gene3D" id="1.10.1660.10">
    <property type="match status" value="1"/>
</dbReference>
<dbReference type="InterPro" id="IPR000551">
    <property type="entry name" value="MerR-type_HTH_dom"/>
</dbReference>
<dbReference type="GO" id="GO:0051537">
    <property type="term" value="F:2 iron, 2 sulfur cluster binding"/>
    <property type="evidence" value="ECO:0007669"/>
    <property type="project" value="UniProtKB-KW"/>
</dbReference>
<proteinExistence type="predicted"/>
<evidence type="ECO:0000256" key="2">
    <source>
        <dbReference type="ARBA" id="ARBA00023004"/>
    </source>
</evidence>
<keyword evidence="4" id="KW-0238">DNA-binding</keyword>
<accession>A0A344PJ46</accession>
<dbReference type="EMBL" id="CP030918">
    <property type="protein sequence ID" value="AXC49401.1"/>
    <property type="molecule type" value="Genomic_DNA"/>
</dbReference>
<sequence length="158" mass="17788">MEQATQRLPKRDLSVGEVARRAGVPVSTVHFYEQEGLIQGWRTSANHRRYDRSVLRRIAIVRVAQRAGVPLKEIETALSSLPGQRIPTQEDWERLATGWYEQLTDRIESLVRLRDQMTTCIGCGCLSTRDCPLRNPHDKLGEGNVGAVLLEGIAERSP</sequence>
<organism evidence="6 7">
    <name type="scientific">Paracoccus suum</name>
    <dbReference type="NCBI Taxonomy" id="2259340"/>
    <lineage>
        <taxon>Bacteria</taxon>
        <taxon>Pseudomonadati</taxon>
        <taxon>Pseudomonadota</taxon>
        <taxon>Alphaproteobacteria</taxon>
        <taxon>Rhodobacterales</taxon>
        <taxon>Paracoccaceae</taxon>
        <taxon>Paracoccus</taxon>
    </lineage>
</organism>
<dbReference type="Proteomes" id="UP000252023">
    <property type="component" value="Chromosome"/>
</dbReference>
<evidence type="ECO:0000256" key="3">
    <source>
        <dbReference type="ARBA" id="ARBA00023014"/>
    </source>
</evidence>
<keyword evidence="3" id="KW-0411">Iron-sulfur</keyword>
<evidence type="ECO:0000313" key="7">
    <source>
        <dbReference type="Proteomes" id="UP000252023"/>
    </source>
</evidence>
<dbReference type="SUPFAM" id="SSF46955">
    <property type="entry name" value="Putative DNA-binding domain"/>
    <property type="match status" value="1"/>
</dbReference>
<dbReference type="RefSeq" id="WP_114075718.1">
    <property type="nucleotide sequence ID" value="NZ_CP030918.1"/>
</dbReference>
<reference evidence="7" key="1">
    <citation type="submission" date="2018-07" db="EMBL/GenBank/DDBJ databases">
        <title>Genome sequencing of Paracoccus sp. SC2-6.</title>
        <authorList>
            <person name="Heo J."/>
            <person name="Kim S.-J."/>
            <person name="Kwon S.-W."/>
        </authorList>
    </citation>
    <scope>NUCLEOTIDE SEQUENCE [LARGE SCALE GENOMIC DNA]</scope>
    <source>
        <strain evidence="7">SC2-6</strain>
    </source>
</reference>
<dbReference type="InterPro" id="IPR009061">
    <property type="entry name" value="DNA-bd_dom_put_sf"/>
</dbReference>
<feature type="domain" description="HTH merR-type" evidence="5">
    <location>
        <begin position="12"/>
        <end position="80"/>
    </location>
</feature>
<evidence type="ECO:0000313" key="6">
    <source>
        <dbReference type="EMBL" id="AXC49401.1"/>
    </source>
</evidence>
<name>A0A344PJ46_9RHOB</name>
<keyword evidence="7" id="KW-1185">Reference proteome</keyword>
<dbReference type="InterPro" id="IPR047057">
    <property type="entry name" value="MerR_fam"/>
</dbReference>
<dbReference type="KEGG" id="pars:DRW48_06565"/>
<dbReference type="OrthoDB" id="9802944at2"/>
<dbReference type="GO" id="GO:0006979">
    <property type="term" value="P:response to oxidative stress"/>
    <property type="evidence" value="ECO:0007669"/>
    <property type="project" value="InterPro"/>
</dbReference>
<dbReference type="GO" id="GO:0003677">
    <property type="term" value="F:DNA binding"/>
    <property type="evidence" value="ECO:0007669"/>
    <property type="project" value="UniProtKB-KW"/>
</dbReference>
<dbReference type="PROSITE" id="PS50937">
    <property type="entry name" value="HTH_MERR_2"/>
    <property type="match status" value="1"/>
</dbReference>
<dbReference type="PANTHER" id="PTHR30204">
    <property type="entry name" value="REDOX-CYCLING DRUG-SENSING TRANSCRIPTIONAL ACTIVATOR SOXR"/>
    <property type="match status" value="1"/>
</dbReference>
<evidence type="ECO:0000259" key="5">
    <source>
        <dbReference type="PROSITE" id="PS50937"/>
    </source>
</evidence>
<dbReference type="SMART" id="SM00422">
    <property type="entry name" value="HTH_MERR"/>
    <property type="match status" value="1"/>
</dbReference>
<evidence type="ECO:0000256" key="4">
    <source>
        <dbReference type="ARBA" id="ARBA00023125"/>
    </source>
</evidence>
<gene>
    <name evidence="6" type="primary">soxR</name>
    <name evidence="6" type="ORF">DRW48_06565</name>
</gene>
<protein>
    <submittedName>
        <fullName evidence="6">Redox-sensitive transcriptional activator SoxR</fullName>
    </submittedName>
</protein>
<dbReference type="AlphaFoldDB" id="A0A344PJ46"/>
<dbReference type="PRINTS" id="PR00040">
    <property type="entry name" value="HTHMERR"/>
</dbReference>
<dbReference type="NCBIfam" id="TIGR01950">
    <property type="entry name" value="SoxR"/>
    <property type="match status" value="1"/>
</dbReference>
<keyword evidence="1" id="KW-0001">2Fe-2S</keyword>
<dbReference type="CDD" id="cd01110">
    <property type="entry name" value="HTH_SoxR"/>
    <property type="match status" value="1"/>
</dbReference>
<keyword evidence="1" id="KW-0479">Metal-binding</keyword>
<dbReference type="GO" id="GO:0003700">
    <property type="term" value="F:DNA-binding transcription factor activity"/>
    <property type="evidence" value="ECO:0007669"/>
    <property type="project" value="InterPro"/>
</dbReference>
<evidence type="ECO:0000256" key="1">
    <source>
        <dbReference type="ARBA" id="ARBA00022714"/>
    </source>
</evidence>
<keyword evidence="2" id="KW-0408">Iron</keyword>